<comment type="caution">
    <text evidence="1">The sequence shown here is derived from an EMBL/GenBank/DDBJ whole genome shotgun (WGS) entry which is preliminary data.</text>
</comment>
<dbReference type="Proteomes" id="UP000247792">
    <property type="component" value="Unassembled WGS sequence"/>
</dbReference>
<organism evidence="1 2">
    <name type="scientific">Undibacterium pigrum</name>
    <dbReference type="NCBI Taxonomy" id="401470"/>
    <lineage>
        <taxon>Bacteria</taxon>
        <taxon>Pseudomonadati</taxon>
        <taxon>Pseudomonadota</taxon>
        <taxon>Betaproteobacteria</taxon>
        <taxon>Burkholderiales</taxon>
        <taxon>Oxalobacteraceae</taxon>
        <taxon>Undibacterium</taxon>
    </lineage>
</organism>
<gene>
    <name evidence="1" type="ORF">DFR42_11574</name>
</gene>
<dbReference type="AlphaFoldDB" id="A0A318IRN7"/>
<sequence>MANIDEDKIVLELISKKDARMNWYNLEIALSRQGFDGSINAVQILERLLSEGFLETISNQQLPYPVYKITDAGRARAGTISTT</sequence>
<evidence type="ECO:0000313" key="2">
    <source>
        <dbReference type="Proteomes" id="UP000247792"/>
    </source>
</evidence>
<reference evidence="1 2" key="1">
    <citation type="submission" date="2018-05" db="EMBL/GenBank/DDBJ databases">
        <title>Genomic Encyclopedia of Type Strains, Phase IV (KMG-IV): sequencing the most valuable type-strain genomes for metagenomic binning, comparative biology and taxonomic classification.</title>
        <authorList>
            <person name="Goeker M."/>
        </authorList>
    </citation>
    <scope>NUCLEOTIDE SEQUENCE [LARGE SCALE GENOMIC DNA]</scope>
    <source>
        <strain evidence="1 2">DSM 19792</strain>
    </source>
</reference>
<name>A0A318IRN7_9BURK</name>
<dbReference type="EMBL" id="QJKB01000015">
    <property type="protein sequence ID" value="PXX37824.1"/>
    <property type="molecule type" value="Genomic_DNA"/>
</dbReference>
<evidence type="ECO:0000313" key="1">
    <source>
        <dbReference type="EMBL" id="PXX37824.1"/>
    </source>
</evidence>
<keyword evidence="2" id="KW-1185">Reference proteome</keyword>
<proteinExistence type="predicted"/>
<dbReference type="RefSeq" id="WP_110257946.1">
    <property type="nucleotide sequence ID" value="NZ_QJKB01000015.1"/>
</dbReference>
<accession>A0A318IRN7</accession>
<evidence type="ECO:0008006" key="3">
    <source>
        <dbReference type="Google" id="ProtNLM"/>
    </source>
</evidence>
<protein>
    <recommendedName>
        <fullName evidence="3">PadR family transcriptional regulator</fullName>
    </recommendedName>
</protein>